<dbReference type="GO" id="GO:0042907">
    <property type="term" value="F:xanthine transmembrane transporter activity"/>
    <property type="evidence" value="ECO:0007669"/>
    <property type="project" value="TreeGrafter"/>
</dbReference>
<evidence type="ECO:0000256" key="7">
    <source>
        <dbReference type="SAM" id="Phobius"/>
    </source>
</evidence>
<comment type="similarity">
    <text evidence="2">Belongs to the nucleobase:cation symporter-2 (NCS2) (TC 2.A.40) family.</text>
</comment>
<feature type="transmembrane region" description="Helical" evidence="7">
    <location>
        <begin position="348"/>
        <end position="366"/>
    </location>
</feature>
<evidence type="ECO:0000256" key="6">
    <source>
        <dbReference type="ARBA" id="ARBA00023136"/>
    </source>
</evidence>
<organism evidence="8 9">
    <name type="scientific">Sediminibacillus halophilus</name>
    <dbReference type="NCBI Taxonomy" id="482461"/>
    <lineage>
        <taxon>Bacteria</taxon>
        <taxon>Bacillati</taxon>
        <taxon>Bacillota</taxon>
        <taxon>Bacilli</taxon>
        <taxon>Bacillales</taxon>
        <taxon>Bacillaceae</taxon>
        <taxon>Sediminibacillus</taxon>
    </lineage>
</organism>
<dbReference type="OrthoDB" id="5597247at2"/>
<dbReference type="RefSeq" id="WP_074599649.1">
    <property type="nucleotide sequence ID" value="NZ_FNHF01000003.1"/>
</dbReference>
<keyword evidence="9" id="KW-1185">Reference proteome</keyword>
<sequence length="437" mass="46703">MNSSNISFSKTGLETLQWFIFLLASSVALPIVIGSLYEMSFTEVAGLMQRTFFIVGAASLLQGLLGHRLPIMEGPAGLWISIFSVMAVTGAQQGMSTGETLQSVETSMLFTGGFLVIFGVFRLAEKLLPLFTPLATGSFLFLLTIQLSGTFLEGMLGIQQKVEAIHGTEAILAFLTFFIVLGLSIFGKGWLGNYAVLIGIVIGWISYSIFIGNEPSQTTEMAGFSVPEWFAWGFPTMDWGVVPIAFITAVILLSNVVASVVATSQSVYGKASYSSSQINRGSTVLGVNHGLVGMFSAIANVPLATSAGFIKMTGQTRKRPFLYASGLLIIVAFFPPIVAWISGIPAPIANAAILATFVQLMGLGLSNIASEQLDSRRLTIIGVSYLFGIGCMFLPMEVFAELPVLIQNLASNGLLVGTILVIVLEQCWRETGTSRPA</sequence>
<feature type="transmembrane region" description="Helical" evidence="7">
    <location>
        <begin position="18"/>
        <end position="39"/>
    </location>
</feature>
<evidence type="ECO:0000256" key="1">
    <source>
        <dbReference type="ARBA" id="ARBA00004141"/>
    </source>
</evidence>
<feature type="transmembrane region" description="Helical" evidence="7">
    <location>
        <begin position="51"/>
        <end position="70"/>
    </location>
</feature>
<evidence type="ECO:0000313" key="9">
    <source>
        <dbReference type="Proteomes" id="UP000182347"/>
    </source>
</evidence>
<feature type="transmembrane region" description="Helical" evidence="7">
    <location>
        <begin position="130"/>
        <end position="152"/>
    </location>
</feature>
<dbReference type="GO" id="GO:0005886">
    <property type="term" value="C:plasma membrane"/>
    <property type="evidence" value="ECO:0007669"/>
    <property type="project" value="TreeGrafter"/>
</dbReference>
<feature type="transmembrane region" description="Helical" evidence="7">
    <location>
        <begin position="191"/>
        <end position="211"/>
    </location>
</feature>
<dbReference type="NCBIfam" id="NF037981">
    <property type="entry name" value="NCS2_1"/>
    <property type="match status" value="1"/>
</dbReference>
<gene>
    <name evidence="8" type="ORF">SAMN05216244_2603</name>
</gene>
<feature type="transmembrane region" description="Helical" evidence="7">
    <location>
        <begin position="164"/>
        <end position="185"/>
    </location>
</feature>
<evidence type="ECO:0000256" key="4">
    <source>
        <dbReference type="ARBA" id="ARBA00022692"/>
    </source>
</evidence>
<protein>
    <submittedName>
        <fullName evidence="8">Xanthine/uracil permease</fullName>
    </submittedName>
</protein>
<evidence type="ECO:0000256" key="5">
    <source>
        <dbReference type="ARBA" id="ARBA00022989"/>
    </source>
</evidence>
<reference evidence="9" key="1">
    <citation type="submission" date="2016-10" db="EMBL/GenBank/DDBJ databases">
        <authorList>
            <person name="Varghese N."/>
            <person name="Submissions S."/>
        </authorList>
    </citation>
    <scope>NUCLEOTIDE SEQUENCE [LARGE SCALE GENOMIC DNA]</scope>
    <source>
        <strain evidence="9">CGMCC 1.6199</strain>
    </source>
</reference>
<keyword evidence="4 7" id="KW-0812">Transmembrane</keyword>
<keyword evidence="5 7" id="KW-1133">Transmembrane helix</keyword>
<dbReference type="InterPro" id="IPR006043">
    <property type="entry name" value="NCS2"/>
</dbReference>
<feature type="transmembrane region" description="Helical" evidence="7">
    <location>
        <begin position="244"/>
        <end position="268"/>
    </location>
</feature>
<keyword evidence="6 7" id="KW-0472">Membrane</keyword>
<dbReference type="AlphaFoldDB" id="A0A1G9TIS8"/>
<dbReference type="EMBL" id="FNHF01000003">
    <property type="protein sequence ID" value="SDM47560.1"/>
    <property type="molecule type" value="Genomic_DNA"/>
</dbReference>
<dbReference type="STRING" id="482461.SAMN05216244_2603"/>
<dbReference type="PANTHER" id="PTHR42810">
    <property type="entry name" value="PURINE PERMEASE C1399.01C-RELATED"/>
    <property type="match status" value="1"/>
</dbReference>
<evidence type="ECO:0000256" key="2">
    <source>
        <dbReference type="ARBA" id="ARBA00008821"/>
    </source>
</evidence>
<accession>A0A1G9TIS8</accession>
<keyword evidence="3" id="KW-0813">Transport</keyword>
<proteinExistence type="inferred from homology"/>
<name>A0A1G9TIS8_9BACI</name>
<feature type="transmembrane region" description="Helical" evidence="7">
    <location>
        <begin position="402"/>
        <end position="424"/>
    </location>
</feature>
<dbReference type="PANTHER" id="PTHR42810:SF1">
    <property type="entry name" value="PURINE PERMEASE YWDJ-RELATED"/>
    <property type="match status" value="1"/>
</dbReference>
<dbReference type="Pfam" id="PF00860">
    <property type="entry name" value="Xan_ur_permease"/>
    <property type="match status" value="1"/>
</dbReference>
<feature type="transmembrane region" description="Helical" evidence="7">
    <location>
        <begin position="321"/>
        <end position="342"/>
    </location>
</feature>
<evidence type="ECO:0000313" key="8">
    <source>
        <dbReference type="EMBL" id="SDM47560.1"/>
    </source>
</evidence>
<evidence type="ECO:0000256" key="3">
    <source>
        <dbReference type="ARBA" id="ARBA00022448"/>
    </source>
</evidence>
<dbReference type="Proteomes" id="UP000182347">
    <property type="component" value="Unassembled WGS sequence"/>
</dbReference>
<feature type="transmembrane region" description="Helical" evidence="7">
    <location>
        <begin position="378"/>
        <end position="396"/>
    </location>
</feature>
<feature type="transmembrane region" description="Helical" evidence="7">
    <location>
        <begin position="107"/>
        <end position="124"/>
    </location>
</feature>
<comment type="subcellular location">
    <subcellularLocation>
        <location evidence="1">Membrane</location>
        <topology evidence="1">Multi-pass membrane protein</topology>
    </subcellularLocation>
</comment>